<keyword evidence="4" id="KW-0456">Lyase</keyword>
<dbReference type="Gene3D" id="3.30.1360.20">
    <property type="entry name" value="Transcriptional coactivator/pterin dehydratase"/>
    <property type="match status" value="1"/>
</dbReference>
<dbReference type="HAMAP" id="MF_00434">
    <property type="entry name" value="Pterin_4_alpha"/>
    <property type="match status" value="1"/>
</dbReference>
<dbReference type="GO" id="GO:0008124">
    <property type="term" value="F:4-alpha-hydroxytetrahydrobiopterin dehydratase activity"/>
    <property type="evidence" value="ECO:0007669"/>
    <property type="project" value="UniProtKB-EC"/>
</dbReference>
<dbReference type="Pfam" id="PF01329">
    <property type="entry name" value="Pterin_4a"/>
    <property type="match status" value="1"/>
</dbReference>
<evidence type="ECO:0000313" key="6">
    <source>
        <dbReference type="EMBL" id="KAL3072996.1"/>
    </source>
</evidence>
<dbReference type="PANTHER" id="PTHR12599">
    <property type="entry name" value="PTERIN-4-ALPHA-CARBINOLAMINE DEHYDRATASE"/>
    <property type="match status" value="1"/>
</dbReference>
<accession>A0ABD2I168</accession>
<proteinExistence type="inferred from homology"/>
<dbReference type="CDD" id="cd00914">
    <property type="entry name" value="PCD_DCoH_subfamily_b"/>
    <property type="match status" value="1"/>
</dbReference>
<name>A0ABD2I168_HETSC</name>
<dbReference type="SUPFAM" id="SSF55248">
    <property type="entry name" value="PCD-like"/>
    <property type="match status" value="1"/>
</dbReference>
<keyword evidence="7" id="KW-1185">Reference proteome</keyword>
<evidence type="ECO:0000256" key="2">
    <source>
        <dbReference type="ARBA" id="ARBA00006472"/>
    </source>
</evidence>
<dbReference type="PANTHER" id="PTHR12599:SF0">
    <property type="entry name" value="PTERIN-4-ALPHA-CARBINOLAMINE DEHYDRATASE"/>
    <property type="match status" value="1"/>
</dbReference>
<dbReference type="InterPro" id="IPR001533">
    <property type="entry name" value="Pterin_deHydtase"/>
</dbReference>
<comment type="catalytic activity">
    <reaction evidence="1">
        <text>(4aS,6R)-4a-hydroxy-L-erythro-5,6,7,8-tetrahydrobiopterin = (6R)-L-erythro-6,7-dihydrobiopterin + H2O</text>
        <dbReference type="Rhea" id="RHEA:11920"/>
        <dbReference type="ChEBI" id="CHEBI:15377"/>
        <dbReference type="ChEBI" id="CHEBI:15642"/>
        <dbReference type="ChEBI" id="CHEBI:43120"/>
        <dbReference type="EC" id="4.2.1.96"/>
    </reaction>
</comment>
<gene>
    <name evidence="6" type="ORF">niasHS_017970</name>
</gene>
<reference evidence="6 7" key="1">
    <citation type="submission" date="2024-10" db="EMBL/GenBank/DDBJ databases">
        <authorList>
            <person name="Kim D."/>
        </authorList>
    </citation>
    <scope>NUCLEOTIDE SEQUENCE [LARGE SCALE GENOMIC DNA]</scope>
    <source>
        <strain evidence="6">Taebaek</strain>
    </source>
</reference>
<dbReference type="Proteomes" id="UP001620645">
    <property type="component" value="Unassembled WGS sequence"/>
</dbReference>
<dbReference type="EC" id="4.2.1.96" evidence="3"/>
<dbReference type="EMBL" id="JBICCN010000373">
    <property type="protein sequence ID" value="KAL3072996.1"/>
    <property type="molecule type" value="Genomic_DNA"/>
</dbReference>
<organism evidence="6 7">
    <name type="scientific">Heterodera schachtii</name>
    <name type="common">Sugarbeet cyst nematode worm</name>
    <name type="synonym">Tylenchus schachtii</name>
    <dbReference type="NCBI Taxonomy" id="97005"/>
    <lineage>
        <taxon>Eukaryota</taxon>
        <taxon>Metazoa</taxon>
        <taxon>Ecdysozoa</taxon>
        <taxon>Nematoda</taxon>
        <taxon>Chromadorea</taxon>
        <taxon>Rhabditida</taxon>
        <taxon>Tylenchina</taxon>
        <taxon>Tylenchomorpha</taxon>
        <taxon>Tylenchoidea</taxon>
        <taxon>Heteroderidae</taxon>
        <taxon>Heteroderinae</taxon>
        <taxon>Heterodera</taxon>
    </lineage>
</organism>
<evidence type="ECO:0000256" key="4">
    <source>
        <dbReference type="ARBA" id="ARBA00023239"/>
    </source>
</evidence>
<dbReference type="NCBIfam" id="NF002018">
    <property type="entry name" value="PRK00823.1-3"/>
    <property type="match status" value="1"/>
</dbReference>
<evidence type="ECO:0000256" key="1">
    <source>
        <dbReference type="ARBA" id="ARBA00001554"/>
    </source>
</evidence>
<dbReference type="AlphaFoldDB" id="A0ABD2I168"/>
<sequence>MGSERLGETQRKQLLEPLLKEGGWQMEQGRDAIKKSFTFRDFNEAFGFMTRVALKADKMDHHPEWFNVYNKVDITLSSHDVQGISERDVALASFVEDVFKAVNFLSLKFSKFLEFCFLCPPFFFFASSISTTIRPPPMALPPADSFASLSVPCDAAISVQMQSLFCLCARRVSQLCTPSRMCELRDALPPAVFDTLTALQADIECLRHYFPNSRKNSASSADEGSPQNHFFLPERCFVLNADTRRLDFEQSALAAEPQLSGLDFFELCSKLALDQPTERVYAGLPEREQDLLVERDPVVQCRALELSPRRAILHYDEVALACAAGGYLAALERSLLRVREGLDGVHNLLQRCVLLAIERGHFHIANRIRCDNYASAFHNFFPDGRVQPQFFAQLFDEDKLKPEVGEQIATDLLDWLTKHDIQRLRRHITNDANLSPSVLQRFDSMYRDCIDQRDYPCDYLD</sequence>
<dbReference type="InterPro" id="IPR036428">
    <property type="entry name" value="PCD_sf"/>
</dbReference>
<evidence type="ECO:0000256" key="5">
    <source>
        <dbReference type="ARBA" id="ARBA00030497"/>
    </source>
</evidence>
<evidence type="ECO:0000256" key="3">
    <source>
        <dbReference type="ARBA" id="ARBA00013252"/>
    </source>
</evidence>
<comment type="similarity">
    <text evidence="2">Belongs to the pterin-4-alpha-carbinolamine dehydratase family.</text>
</comment>
<comment type="caution">
    <text evidence="6">The sequence shown here is derived from an EMBL/GenBank/DDBJ whole genome shotgun (WGS) entry which is preliminary data.</text>
</comment>
<evidence type="ECO:0000313" key="7">
    <source>
        <dbReference type="Proteomes" id="UP001620645"/>
    </source>
</evidence>
<protein>
    <recommendedName>
        <fullName evidence="3">4a-hydroxytetrahydrobiopterin dehydratase</fullName>
        <ecNumber evidence="3">4.2.1.96</ecNumber>
    </recommendedName>
    <alternativeName>
        <fullName evidence="5">4-alpha-hydroxy-tetrahydropterin dehydratase</fullName>
    </alternativeName>
</protein>